<evidence type="ECO:0000256" key="1">
    <source>
        <dbReference type="ARBA" id="ARBA00004651"/>
    </source>
</evidence>
<reference evidence="6 7" key="1">
    <citation type="journal article" date="2019" name="Appl. Environ. Microbiol.">
        <title>Population genetics and characterization of Campylobacter jejuni isolates in western jackdaws and game birds in Finland.</title>
        <authorList>
            <person name="Kovanen S."/>
            <person name="Rossi M."/>
            <person name="Pohja-Mykra M."/>
            <person name="Nieminen T."/>
            <person name="Raunio-Saarnisto M."/>
            <person name="Sauvala M."/>
            <person name="Fredriksson-Ahomaa M."/>
            <person name="Hanninen M.L."/>
            <person name="Kivisto R."/>
        </authorList>
    </citation>
    <scope>NUCLEOTIDE SEQUENCE [LARGE SCALE GENOMIC DNA]</scope>
    <source>
        <strain evidence="6 7">CB313</strain>
    </source>
</reference>
<dbReference type="InterPro" id="IPR037185">
    <property type="entry name" value="EmrE-like"/>
</dbReference>
<evidence type="ECO:0000256" key="2">
    <source>
        <dbReference type="ARBA" id="ARBA00022475"/>
    </source>
</evidence>
<dbReference type="SUPFAM" id="SSF103481">
    <property type="entry name" value="Multidrug resistance efflux transporter EmrE"/>
    <property type="match status" value="1"/>
</dbReference>
<organism evidence="6 7">
    <name type="scientific">Campylobacter jejuni</name>
    <dbReference type="NCBI Taxonomy" id="197"/>
    <lineage>
        <taxon>Bacteria</taxon>
        <taxon>Pseudomonadati</taxon>
        <taxon>Campylobacterota</taxon>
        <taxon>Epsilonproteobacteria</taxon>
        <taxon>Campylobacterales</taxon>
        <taxon>Campylobacteraceae</taxon>
        <taxon>Campylobacter</taxon>
    </lineage>
</organism>
<dbReference type="Proteomes" id="UP000288507">
    <property type="component" value="Unassembled WGS sequence"/>
</dbReference>
<dbReference type="PANTHER" id="PTHR32322">
    <property type="entry name" value="INNER MEMBRANE TRANSPORTER"/>
    <property type="match status" value="1"/>
</dbReference>
<evidence type="ECO:0000313" key="6">
    <source>
        <dbReference type="EMBL" id="RTJ78229.1"/>
    </source>
</evidence>
<comment type="subcellular location">
    <subcellularLocation>
        <location evidence="1">Cell membrane</location>
        <topology evidence="1">Multi-pass membrane protein</topology>
    </subcellularLocation>
</comment>
<dbReference type="AlphaFoldDB" id="A0A431BMP0"/>
<name>A0A431BMP0_CAMJU</name>
<dbReference type="PANTHER" id="PTHR32322:SF18">
    <property type="entry name" value="S-ADENOSYLMETHIONINE_S-ADENOSYLHOMOCYSTEINE TRANSPORTER"/>
    <property type="match status" value="1"/>
</dbReference>
<keyword evidence="4" id="KW-1133">Transmembrane helix</keyword>
<keyword evidence="5" id="KW-0472">Membrane</keyword>
<accession>A0A431BMP0</accession>
<sequence>MKERYLFILLFIAMFLWGSSWPTSKILTQYSSPLIITFWRFFFITIGSILVLMLLKLPFKIPKNIFKWIFLAGILNALYTLVFFTALSHGAAGKGGVLVTTMIPIISYLFFMISIALNKNEKLNQHIKKNQVLGLILGLISGFCLLESGSLEDLFSKFNILFLGCAFIWASLTIFTHKAKGANALTINFYINALSMLLYTPVLFMPHSFEILSSDAKFWINMFVVAFLSTVVGTSIYYYGIHILGSVKANSFVLITPASALICSYFILDEVPNALTLLGCALAIGAIYFINIYGKKA</sequence>
<gene>
    <name evidence="6" type="ORF">C3H57_09020</name>
</gene>
<keyword evidence="2" id="KW-1003">Cell membrane</keyword>
<dbReference type="InterPro" id="IPR000620">
    <property type="entry name" value="EamA_dom"/>
</dbReference>
<dbReference type="InterPro" id="IPR050638">
    <property type="entry name" value="AA-Vitamin_Transporters"/>
</dbReference>
<dbReference type="GO" id="GO:0005886">
    <property type="term" value="C:plasma membrane"/>
    <property type="evidence" value="ECO:0007669"/>
    <property type="project" value="UniProtKB-SubCell"/>
</dbReference>
<comment type="caution">
    <text evidence="6">The sequence shown here is derived from an EMBL/GenBank/DDBJ whole genome shotgun (WGS) entry which is preliminary data.</text>
</comment>
<evidence type="ECO:0000256" key="3">
    <source>
        <dbReference type="ARBA" id="ARBA00022692"/>
    </source>
</evidence>
<evidence type="ECO:0000313" key="7">
    <source>
        <dbReference type="Proteomes" id="UP000288507"/>
    </source>
</evidence>
<evidence type="ECO:0000256" key="5">
    <source>
        <dbReference type="ARBA" id="ARBA00023136"/>
    </source>
</evidence>
<dbReference type="Pfam" id="PF00892">
    <property type="entry name" value="EamA"/>
    <property type="match status" value="2"/>
</dbReference>
<evidence type="ECO:0000256" key="4">
    <source>
        <dbReference type="ARBA" id="ARBA00022989"/>
    </source>
</evidence>
<dbReference type="RefSeq" id="WP_044780399.1">
    <property type="nucleotide sequence ID" value="NZ_PQZP01000013.1"/>
</dbReference>
<keyword evidence="3" id="KW-0812">Transmembrane</keyword>
<dbReference type="EMBL" id="PRBV01000016">
    <property type="protein sequence ID" value="RTJ78229.1"/>
    <property type="molecule type" value="Genomic_DNA"/>
</dbReference>
<proteinExistence type="predicted"/>
<protein>
    <submittedName>
        <fullName evidence="6">EamA/RhaT family transporter</fullName>
    </submittedName>
</protein>